<sequence length="1169" mass="138418">MSTIVEHFINQFHNIEGTTIALRHKNFFKLLHEIAPLVSTKGDALDAITLNLNPRTYLESLFRVDFLIYFRRSQELLNILKQGNDVFVSKIVKQVWFFKEVFGDVPAHQLVNEILPCMSFSVRMKILRKLSRFSLSEKFDEIYDALVNRYGLYFASQFITGCSPAKVRQILIENPVKLTSTQLKNLYLKDSQLIDFYFSYNKSSFDSQVYERLIRFIFNNDHALFDYLKCKYKLCTHLGRRATKKFVMLKKDEIIKNPYKFDYINMEAVLRKIGGDSVLLFRNALPEQIPDHFINSDWLFRSFPKKYHYSLFIKTFQDHYKIKLADHPAIISEELLKIIPDNKERAALAKVLVDTGHDEYLKYLLIEDSVRLIKEIINVTSDIKERGKLIKCVIETCRINNDIPALFDVMKYFCFRHKNDELNVHLQFINNIENLFGFKKFTEEMWATLNELLAIHMLKFDERQSTYEKIQTMPLVSVNLGTSVYQKLSYLEFLFKKGDVIDELVKEYFTTNTEFPEYSHYDKNFGKCFLLFVINNIAHNDIHFNYNLICEIDSWNNVYKDNQLSFYDFPILVHTFNQIIMRDRLAIEYPGVFHAFRNKIFTTEENLFKNEYMQMYWEHYKRLAKLTDIRWFLKYDPLTIVANLKMVFKMLNKKFNGRLRLNLWRQIKKFSHLQLGEKSIETCLTMLSDEEGTRMKSCPIRFLSVLMKPEDYAALADAHKPGNTELNLESENDVRRYKLQCAIAMHFKNTKSYEVLPSLLSYCTDDFFRYAKKSLYSLLYRTPENELPQYLNYLSNNEALSVHALYITCELTASSKIESILKQETQSLQRYLFPPTINYFVKNPSDSIFELVKMYIPLIIRGDEKSLNILMEHLTKIPQKYRAQYIPLIWNCFENTVYEWEKLLSLKKRILSCVTCEIAREIPLEFGVRVIQQHLFANNKDRRRNPNIVPFMFIFLSSKDEKQLIFNKIFSFVDQCTCKEEMFTVLRDLYHQVMSSTSDNLRYMEPYVNYFEKKVSLTEDFYDFIKIFFLKCKLESSQWTVDHLANKILVFFEEVVAKCGPWVIHLFAREMNVGLAYFAKKPVTRNEFYCAMMKQRPIPIVAILLLEVVSEPSCGSSPDGKAHYHELLQLIKNIEDPAVQIFLGRKKYKSYGRSVSEDRDDVSVNWEYM</sequence>
<evidence type="ECO:0000313" key="2">
    <source>
        <dbReference type="Proteomes" id="UP001168821"/>
    </source>
</evidence>
<comment type="caution">
    <text evidence="1">The sequence shown here is derived from an EMBL/GenBank/DDBJ whole genome shotgun (WGS) entry which is preliminary data.</text>
</comment>
<dbReference type="EMBL" id="JALNTZ010000005">
    <property type="protein sequence ID" value="KAJ3651299.1"/>
    <property type="molecule type" value="Genomic_DNA"/>
</dbReference>
<gene>
    <name evidence="1" type="ORF">Zmor_017349</name>
</gene>
<protein>
    <submittedName>
        <fullName evidence="1">Uncharacterized protein</fullName>
    </submittedName>
</protein>
<keyword evidence="2" id="KW-1185">Reference proteome</keyword>
<proteinExistence type="predicted"/>
<evidence type="ECO:0000313" key="1">
    <source>
        <dbReference type="EMBL" id="KAJ3651299.1"/>
    </source>
</evidence>
<organism evidence="1 2">
    <name type="scientific">Zophobas morio</name>
    <dbReference type="NCBI Taxonomy" id="2755281"/>
    <lineage>
        <taxon>Eukaryota</taxon>
        <taxon>Metazoa</taxon>
        <taxon>Ecdysozoa</taxon>
        <taxon>Arthropoda</taxon>
        <taxon>Hexapoda</taxon>
        <taxon>Insecta</taxon>
        <taxon>Pterygota</taxon>
        <taxon>Neoptera</taxon>
        <taxon>Endopterygota</taxon>
        <taxon>Coleoptera</taxon>
        <taxon>Polyphaga</taxon>
        <taxon>Cucujiformia</taxon>
        <taxon>Tenebrionidae</taxon>
        <taxon>Zophobas</taxon>
    </lineage>
</organism>
<dbReference type="Proteomes" id="UP001168821">
    <property type="component" value="Unassembled WGS sequence"/>
</dbReference>
<reference evidence="1" key="1">
    <citation type="journal article" date="2023" name="G3 (Bethesda)">
        <title>Whole genome assemblies of Zophobas morio and Tenebrio molitor.</title>
        <authorList>
            <person name="Kaur S."/>
            <person name="Stinson S.A."/>
            <person name="diCenzo G.C."/>
        </authorList>
    </citation>
    <scope>NUCLEOTIDE SEQUENCE</scope>
    <source>
        <strain evidence="1">QUZm001</strain>
    </source>
</reference>
<dbReference type="AlphaFoldDB" id="A0AA38IC30"/>
<name>A0AA38IC30_9CUCU</name>
<accession>A0AA38IC30</accession>